<feature type="chain" id="PRO_5045446317" evidence="2">
    <location>
        <begin position="24"/>
        <end position="100"/>
    </location>
</feature>
<evidence type="ECO:0000256" key="2">
    <source>
        <dbReference type="SAM" id="SignalP"/>
    </source>
</evidence>
<keyword evidence="2" id="KW-0732">Signal</keyword>
<keyword evidence="4" id="KW-1185">Reference proteome</keyword>
<dbReference type="Proteomes" id="UP001524499">
    <property type="component" value="Unassembled WGS sequence"/>
</dbReference>
<accession>A0ABT1TLY3</accession>
<evidence type="ECO:0000313" key="4">
    <source>
        <dbReference type="Proteomes" id="UP001524499"/>
    </source>
</evidence>
<feature type="compositionally biased region" description="Gly residues" evidence="1">
    <location>
        <begin position="89"/>
        <end position="100"/>
    </location>
</feature>
<proteinExistence type="predicted"/>
<reference evidence="3 4" key="1">
    <citation type="submission" date="2022-07" db="EMBL/GenBank/DDBJ databases">
        <title>Methylomonas rivi sp. nov., Methylomonas rosea sp. nov., Methylomonas aureus sp. nov. and Methylomonas subterranea sp. nov., four novel methanotrophs isolated from a freshwater creek and the deep terrestrial subsurface.</title>
        <authorList>
            <person name="Abin C."/>
            <person name="Sankaranarayanan K."/>
            <person name="Garner C."/>
            <person name="Sindelar R."/>
            <person name="Kotary K."/>
            <person name="Garner R."/>
            <person name="Barclay S."/>
            <person name="Lawson P."/>
            <person name="Krumholz L."/>
        </authorList>
    </citation>
    <scope>NUCLEOTIDE SEQUENCE [LARGE SCALE GENOMIC DNA]</scope>
    <source>
        <strain evidence="3 4">SURF-2</strain>
    </source>
</reference>
<evidence type="ECO:0000313" key="3">
    <source>
        <dbReference type="EMBL" id="MCQ8106329.1"/>
    </source>
</evidence>
<dbReference type="RefSeq" id="WP_256604429.1">
    <property type="nucleotide sequence ID" value="NZ_JANIBJ010000059.1"/>
</dbReference>
<protein>
    <submittedName>
        <fullName evidence="3">Uncharacterized protein</fullName>
    </submittedName>
</protein>
<evidence type="ECO:0000256" key="1">
    <source>
        <dbReference type="SAM" id="MobiDB-lite"/>
    </source>
</evidence>
<dbReference type="EMBL" id="JANIBJ010000059">
    <property type="protein sequence ID" value="MCQ8106329.1"/>
    <property type="molecule type" value="Genomic_DNA"/>
</dbReference>
<sequence length="100" mass="9633">MQHTDSKAKKLPALALFGAAALAADQAGAESLDSQIRAMLAAGSNQLGCARLVGASPRDSDTLQPLNFGQQLAGLCGPIPSGNPPPLGGAPGGGAAAGSA</sequence>
<feature type="non-terminal residue" evidence="3">
    <location>
        <position position="100"/>
    </location>
</feature>
<feature type="signal peptide" evidence="2">
    <location>
        <begin position="1"/>
        <end position="23"/>
    </location>
</feature>
<name>A0ABT1TLY3_9GAMM</name>
<comment type="caution">
    <text evidence="3">The sequence shown here is derived from an EMBL/GenBank/DDBJ whole genome shotgun (WGS) entry which is preliminary data.</text>
</comment>
<gene>
    <name evidence="3" type="ORF">NP590_19655</name>
</gene>
<organism evidence="3 4">
    <name type="scientific">Methylomonas subterranea</name>
    <dbReference type="NCBI Taxonomy" id="2952225"/>
    <lineage>
        <taxon>Bacteria</taxon>
        <taxon>Pseudomonadati</taxon>
        <taxon>Pseudomonadota</taxon>
        <taxon>Gammaproteobacteria</taxon>
        <taxon>Methylococcales</taxon>
        <taxon>Methylococcaceae</taxon>
        <taxon>Methylomonas</taxon>
    </lineage>
</organism>
<feature type="region of interest" description="Disordered" evidence="1">
    <location>
        <begin position="77"/>
        <end position="100"/>
    </location>
</feature>